<feature type="region of interest" description="Disordered" evidence="2">
    <location>
        <begin position="818"/>
        <end position="888"/>
    </location>
</feature>
<feature type="coiled-coil region" evidence="1">
    <location>
        <begin position="1025"/>
        <end position="1193"/>
    </location>
</feature>
<evidence type="ECO:0000256" key="2">
    <source>
        <dbReference type="SAM" id="MobiDB-lite"/>
    </source>
</evidence>
<evidence type="ECO:0000256" key="1">
    <source>
        <dbReference type="SAM" id="Coils"/>
    </source>
</evidence>
<dbReference type="SUPFAM" id="SSF53335">
    <property type="entry name" value="S-adenosyl-L-methionine-dependent methyltransferases"/>
    <property type="match status" value="1"/>
</dbReference>
<organism evidence="4 5">
    <name type="scientific">Marchantia polymorpha subsp. ruderalis</name>
    <dbReference type="NCBI Taxonomy" id="1480154"/>
    <lineage>
        <taxon>Eukaryota</taxon>
        <taxon>Viridiplantae</taxon>
        <taxon>Streptophyta</taxon>
        <taxon>Embryophyta</taxon>
        <taxon>Marchantiophyta</taxon>
        <taxon>Marchantiopsida</taxon>
        <taxon>Marchantiidae</taxon>
        <taxon>Marchantiales</taxon>
        <taxon>Marchantiaceae</taxon>
        <taxon>Marchantia</taxon>
    </lineage>
</organism>
<feature type="compositionally biased region" description="Low complexity" evidence="2">
    <location>
        <begin position="496"/>
        <end position="508"/>
    </location>
</feature>
<dbReference type="InterPro" id="IPR013216">
    <property type="entry name" value="Methyltransf_11"/>
</dbReference>
<feature type="domain" description="Carbohydrate binding module family 25" evidence="3">
    <location>
        <begin position="1268"/>
        <end position="1347"/>
    </location>
</feature>
<comment type="caution">
    <text evidence="4">The sequence shown here is derived from an EMBL/GenBank/DDBJ whole genome shotgun (WGS) entry which is preliminary data.</text>
</comment>
<dbReference type="InterPro" id="IPR013783">
    <property type="entry name" value="Ig-like_fold"/>
</dbReference>
<name>A0A176VYV4_MARPO</name>
<dbReference type="Gene3D" id="3.40.50.150">
    <property type="entry name" value="Vaccinia Virus protein VP39"/>
    <property type="match status" value="1"/>
</dbReference>
<dbReference type="PANTHER" id="PTHR45036">
    <property type="entry name" value="METHYLTRANSFERASE LIKE 7B"/>
    <property type="match status" value="1"/>
</dbReference>
<feature type="coiled-coil region" evidence="1">
    <location>
        <begin position="904"/>
        <end position="941"/>
    </location>
</feature>
<evidence type="ECO:0000313" key="4">
    <source>
        <dbReference type="EMBL" id="OAE25978.1"/>
    </source>
</evidence>
<feature type="region of interest" description="Disordered" evidence="2">
    <location>
        <begin position="48"/>
        <end position="67"/>
    </location>
</feature>
<evidence type="ECO:0000313" key="5">
    <source>
        <dbReference type="Proteomes" id="UP000077202"/>
    </source>
</evidence>
<proteinExistence type="predicted"/>
<reference evidence="4" key="1">
    <citation type="submission" date="2016-03" db="EMBL/GenBank/DDBJ databases">
        <title>Mechanisms controlling the formation of the plant cell surface in tip-growing cells are functionally conserved among land plants.</title>
        <authorList>
            <person name="Honkanen S."/>
            <person name="Jones V.A."/>
            <person name="Morieri G."/>
            <person name="Champion C."/>
            <person name="Hetherington A.J."/>
            <person name="Kelly S."/>
            <person name="Saint-Marcoux D."/>
            <person name="Proust H."/>
            <person name="Prescott H."/>
            <person name="Dolan L."/>
        </authorList>
    </citation>
    <scope>NUCLEOTIDE SEQUENCE [LARGE SCALE GENOMIC DNA]</scope>
    <source>
        <tissue evidence="4">Whole gametophyte</tissue>
    </source>
</reference>
<feature type="compositionally biased region" description="Gly residues" evidence="2">
    <location>
        <begin position="606"/>
        <end position="618"/>
    </location>
</feature>
<dbReference type="Gene3D" id="2.60.40.10">
    <property type="entry name" value="Immunoglobulins"/>
    <property type="match status" value="1"/>
</dbReference>
<dbReference type="GO" id="GO:0008757">
    <property type="term" value="F:S-adenosylmethionine-dependent methyltransferase activity"/>
    <property type="evidence" value="ECO:0007669"/>
    <property type="project" value="InterPro"/>
</dbReference>
<feature type="region of interest" description="Disordered" evidence="2">
    <location>
        <begin position="408"/>
        <end position="439"/>
    </location>
</feature>
<evidence type="ECO:0000259" key="3">
    <source>
        <dbReference type="SMART" id="SM01066"/>
    </source>
</evidence>
<dbReference type="PANTHER" id="PTHR45036:SF1">
    <property type="entry name" value="METHYLTRANSFERASE LIKE 7A"/>
    <property type="match status" value="1"/>
</dbReference>
<feature type="region of interest" description="Disordered" evidence="2">
    <location>
        <begin position="606"/>
        <end position="630"/>
    </location>
</feature>
<dbReference type="InterPro" id="IPR005085">
    <property type="entry name" value="CBM25"/>
</dbReference>
<dbReference type="SMART" id="SM01066">
    <property type="entry name" value="CBM_25"/>
    <property type="match status" value="1"/>
</dbReference>
<feature type="compositionally biased region" description="Acidic residues" evidence="2">
    <location>
        <begin position="512"/>
        <end position="521"/>
    </location>
</feature>
<dbReference type="GO" id="GO:2001070">
    <property type="term" value="F:starch binding"/>
    <property type="evidence" value="ECO:0007669"/>
    <property type="project" value="InterPro"/>
</dbReference>
<dbReference type="EMBL" id="LVLJ01002271">
    <property type="protein sequence ID" value="OAE25978.1"/>
    <property type="molecule type" value="Genomic_DNA"/>
</dbReference>
<feature type="compositionally biased region" description="Polar residues" evidence="2">
    <location>
        <begin position="408"/>
        <end position="423"/>
    </location>
</feature>
<dbReference type="InterPro" id="IPR052356">
    <property type="entry name" value="Thiol_S-MT"/>
</dbReference>
<dbReference type="Proteomes" id="UP000077202">
    <property type="component" value="Unassembled WGS sequence"/>
</dbReference>
<keyword evidence="1" id="KW-0175">Coiled coil</keyword>
<feature type="compositionally biased region" description="Low complexity" evidence="2">
    <location>
        <begin position="526"/>
        <end position="536"/>
    </location>
</feature>
<dbReference type="CDD" id="cd02440">
    <property type="entry name" value="AdoMet_MTases"/>
    <property type="match status" value="1"/>
</dbReference>
<gene>
    <name evidence="4" type="ORF">AXG93_1712s1580</name>
</gene>
<sequence length="1361" mass="148414">MAATAAAAAMPVFQLYGLSFCSGPEALVRCQQRIHLKAFSAAASSPTDVFSRSGRARRQHGLPGSLPRKSTLRYGSCGRWQGDTRCTSNLGMAAEGQNVETAVTKAKVAAELDERGVERRLVANACRCGLCGRRGLIAAVMGAFSASQSVKAAGALDAGNSEYKKIIETVHPSRGGWYEEFFARVMNSSMDLYEAGVGDYKRELFGKLDDSVEQVLELGIGTGPNLKYYGNKSGIQKVIGVDPNLQMAKFCSSAALNAGLSQSQFEFIHGVGEIIPLPDASVDAVVCTLVLCSVNNVSSTLKEVKRVLKPGGAFLFVEHVAAPEGNGLRLWQRILDPLQQLFADGCHLTRDTLGEIESAQFESVEANNFTVPGLFVIGPHISGVAHTAHKDLHDMMLGFRVQTHLKVTSQAPREPSPLTSGCSLQRKVSPIPGDHSSAQYTNVGKQYERNWKIDVETFKTTSTSPSDGYAGKLLIRIRKGTGAGRAGLGEEKRPARPAQAAQPAAVVRGADDSDEEEENEERDGARAMAAAAMHSSPAAAQASAGACSWGRASPSASFGDCPRHGANFDSSADRRRPALASCSGRGIVIGIRAGFEASGGLGRNGAGAGAGAGGGGGRESWSLALPRPSTAVQKRRQGRVRFSSQRGVDPREQDKEVTVREIAELAGSLVSLKRLIGSGYRAIGPEMRDRVDRLYDRVMILQESANRAVTNQLTATLRALQRDHGSLENIIRLAMEAEPTLANFDSAGVDSGMPKDVENNIQLEDLKPKASIFQSLIRQSAVEPLSTSTRYVMTSPASQGSSPLAAFRAEIERRVMKQLSEKRNMAPVKSSTDISTEKAPLPKKAESQGFEKDPIREEKKEDKKNYSDNNFDSDIQQETPTNGSGLSSSNLMAKVEDVLSSTETESLKRNMSTIRQELQGLQQVNMRADMAENKIQQLEVDLAKTIPLELHEQMVRNIRTSLTDARVKVLQVTGEVREKEAMLEAVKKSMLAEQDKLVNRVRQLTGDLARKVSPEEMEAAVSYAVGEVEKELERVQQRAISLSLELEKKERFLVQQQNEWLILREGLESELASVKQRLEAVNRKRAAERAELIEAQEKVKVLEKEVVRLQESEDEAQSLRLKTKKETLATVRVLISHMVQSARAKAKSDEQAVSLVQEVAKLQEEKTALELVKKAAEEKAELAEAEMEGMRSSLVTVGKEVETLQGALVPTQKTAALENFFAAMAQLIKKEDERMNSPPYNFLQIDSFGRRRNLEDVSRTGDDGQEVKNMVTLQYESSWEWAYLHFKADDSGWTEVPGVLMQNDGSGPETHLKVLVIQASSVEFVLNDGKGSWDSAPGGGNYFIRESGNYYLSAGNLKKIE</sequence>
<feature type="compositionally biased region" description="Basic and acidic residues" evidence="2">
    <location>
        <begin position="843"/>
        <end position="866"/>
    </location>
</feature>
<keyword evidence="5" id="KW-1185">Reference proteome</keyword>
<dbReference type="InterPro" id="IPR029063">
    <property type="entry name" value="SAM-dependent_MTases_sf"/>
</dbReference>
<accession>A0A176VYV4</accession>
<feature type="region of interest" description="Disordered" evidence="2">
    <location>
        <begin position="485"/>
        <end position="536"/>
    </location>
</feature>
<dbReference type="Pfam" id="PF08241">
    <property type="entry name" value="Methyltransf_11"/>
    <property type="match status" value="1"/>
</dbReference>
<protein>
    <recommendedName>
        <fullName evidence="3">Carbohydrate binding module family 25 domain-containing protein</fullName>
    </recommendedName>
</protein>
<feature type="compositionally biased region" description="Polar residues" evidence="2">
    <location>
        <begin position="867"/>
        <end position="888"/>
    </location>
</feature>